<keyword evidence="2 4" id="KW-0808">Transferase</keyword>
<dbReference type="SUPFAM" id="SSF53328">
    <property type="entry name" value="Formyltransferase"/>
    <property type="match status" value="1"/>
</dbReference>
<dbReference type="EC" id="2.1.2.2" evidence="4"/>
<dbReference type="InterPro" id="IPR002376">
    <property type="entry name" value="Formyl_transf_N"/>
</dbReference>
<dbReference type="Pfam" id="PF00551">
    <property type="entry name" value="Formyl_trans_N"/>
    <property type="match status" value="1"/>
</dbReference>
<feature type="domain" description="Formyl transferase N-terminal" evidence="5">
    <location>
        <begin position="3"/>
        <end position="184"/>
    </location>
</feature>
<dbReference type="RefSeq" id="WP_268062920.1">
    <property type="nucleotide sequence ID" value="NZ_JAPQFJ010000030.1"/>
</dbReference>
<sequence>MFKIAVLISGGGSNLQAIIDNIENGYLNCSIECVISDKKDAFGLERARRHNIKTYVFDKKEYGAELSYRILETLENKVDLIVLAGYLSILNWDIIKKFKDKIINVHPSLIPSFCGKGMYGIKVHEKALEYGVKITGCTVHFVDEGTDTGSIIIQKAVEVKDNDTAESLQKRVLEQEHRALSEAIKLISEDKVHVNGRKIIVKDM</sequence>
<dbReference type="PANTHER" id="PTHR43369:SF2">
    <property type="entry name" value="PHOSPHORIBOSYLGLYCINAMIDE FORMYLTRANSFERASE"/>
    <property type="match status" value="1"/>
</dbReference>
<dbReference type="Gene3D" id="3.40.50.170">
    <property type="entry name" value="Formyl transferase, N-terminal domain"/>
    <property type="match status" value="1"/>
</dbReference>
<dbReference type="CDD" id="cd08645">
    <property type="entry name" value="FMT_core_GART"/>
    <property type="match status" value="1"/>
</dbReference>
<comment type="caution">
    <text evidence="6">The sequence shown here is derived from an EMBL/GenBank/DDBJ whole genome shotgun (WGS) entry which is preliminary data.</text>
</comment>
<accession>A0ABT4DFL8</accession>
<evidence type="ECO:0000256" key="2">
    <source>
        <dbReference type="ARBA" id="ARBA00022679"/>
    </source>
</evidence>
<dbReference type="PANTHER" id="PTHR43369">
    <property type="entry name" value="PHOSPHORIBOSYLGLYCINAMIDE FORMYLTRANSFERASE"/>
    <property type="match status" value="1"/>
</dbReference>
<evidence type="ECO:0000256" key="4">
    <source>
        <dbReference type="HAMAP-Rule" id="MF_01930"/>
    </source>
</evidence>
<comment type="pathway">
    <text evidence="1 4">Purine metabolism; IMP biosynthesis via de novo pathway; N(2)-formyl-N(1)-(5-phospho-D-ribosyl)glycinamide from N(1)-(5-phospho-D-ribosyl)glycinamide (10-formyl THF route): step 1/1.</text>
</comment>
<evidence type="ECO:0000313" key="7">
    <source>
        <dbReference type="Proteomes" id="UP001144612"/>
    </source>
</evidence>
<evidence type="ECO:0000256" key="3">
    <source>
        <dbReference type="ARBA" id="ARBA00022755"/>
    </source>
</evidence>
<feature type="binding site" evidence="4">
    <location>
        <begin position="12"/>
        <end position="14"/>
    </location>
    <ligand>
        <name>N(1)-(5-phospho-beta-D-ribosyl)glycinamide</name>
        <dbReference type="ChEBI" id="CHEBI:143788"/>
    </ligand>
</feature>
<feature type="site" description="Raises pKa of active site His" evidence="4">
    <location>
        <position position="147"/>
    </location>
</feature>
<feature type="binding site" evidence="4">
    <location>
        <position position="104"/>
    </location>
    <ligand>
        <name>(6R)-10-formyltetrahydrofolate</name>
        <dbReference type="ChEBI" id="CHEBI:195366"/>
    </ligand>
</feature>
<name>A0ABT4DFL8_9CLOT</name>
<proteinExistence type="inferred from homology"/>
<dbReference type="InterPro" id="IPR036477">
    <property type="entry name" value="Formyl_transf_N_sf"/>
</dbReference>
<evidence type="ECO:0000259" key="5">
    <source>
        <dbReference type="Pfam" id="PF00551"/>
    </source>
</evidence>
<gene>
    <name evidence="4 6" type="primary">purN</name>
    <name evidence="6" type="ORF">OW729_17935</name>
</gene>
<dbReference type="Proteomes" id="UP001144612">
    <property type="component" value="Unassembled WGS sequence"/>
</dbReference>
<reference evidence="6" key="1">
    <citation type="submission" date="2022-12" db="EMBL/GenBank/DDBJ databases">
        <title>Clostridium sp. nov., isolated from industrial wastewater.</title>
        <authorList>
            <person name="Jiayan W."/>
        </authorList>
    </citation>
    <scope>NUCLEOTIDE SEQUENCE</scope>
    <source>
        <strain evidence="6">ZC22-4</strain>
    </source>
</reference>
<comment type="function">
    <text evidence="4">Catalyzes the transfer of a formyl group from 10-formyltetrahydrofolate to 5-phospho-ribosyl-glycinamide (GAR), producing 5-phospho-ribosyl-N-formylglycinamide (FGAR) and tetrahydrofolate.</text>
</comment>
<comment type="similarity">
    <text evidence="4">Belongs to the GART family.</text>
</comment>
<evidence type="ECO:0000256" key="1">
    <source>
        <dbReference type="ARBA" id="ARBA00005054"/>
    </source>
</evidence>
<keyword evidence="3 4" id="KW-0658">Purine biosynthesis</keyword>
<dbReference type="GO" id="GO:0004644">
    <property type="term" value="F:phosphoribosylglycinamide formyltransferase activity"/>
    <property type="evidence" value="ECO:0007669"/>
    <property type="project" value="UniProtKB-EC"/>
</dbReference>
<dbReference type="NCBIfam" id="TIGR00639">
    <property type="entry name" value="PurN"/>
    <property type="match status" value="1"/>
</dbReference>
<keyword evidence="7" id="KW-1185">Reference proteome</keyword>
<comment type="catalytic activity">
    <reaction evidence="4">
        <text>N(1)-(5-phospho-beta-D-ribosyl)glycinamide + (6R)-10-formyltetrahydrofolate = N(2)-formyl-N(1)-(5-phospho-beta-D-ribosyl)glycinamide + (6S)-5,6,7,8-tetrahydrofolate + H(+)</text>
        <dbReference type="Rhea" id="RHEA:15053"/>
        <dbReference type="ChEBI" id="CHEBI:15378"/>
        <dbReference type="ChEBI" id="CHEBI:57453"/>
        <dbReference type="ChEBI" id="CHEBI:143788"/>
        <dbReference type="ChEBI" id="CHEBI:147286"/>
        <dbReference type="ChEBI" id="CHEBI:195366"/>
        <dbReference type="EC" id="2.1.2.2"/>
    </reaction>
</comment>
<dbReference type="EMBL" id="JAPQFJ010000030">
    <property type="protein sequence ID" value="MCY6960483.1"/>
    <property type="molecule type" value="Genomic_DNA"/>
</dbReference>
<dbReference type="InterPro" id="IPR004607">
    <property type="entry name" value="GART"/>
</dbReference>
<comment type="caution">
    <text evidence="4">Lacks conserved residue(s) required for the propagation of feature annotation.</text>
</comment>
<evidence type="ECO:0000313" key="6">
    <source>
        <dbReference type="EMBL" id="MCY6960483.1"/>
    </source>
</evidence>
<feature type="active site" description="Proton donor" evidence="4">
    <location>
        <position position="106"/>
    </location>
</feature>
<dbReference type="HAMAP" id="MF_01930">
    <property type="entry name" value="PurN"/>
    <property type="match status" value="1"/>
</dbReference>
<protein>
    <recommendedName>
        <fullName evidence="4">Phosphoribosylglycinamide formyltransferase</fullName>
        <ecNumber evidence="4">2.1.2.2</ecNumber>
    </recommendedName>
    <alternativeName>
        <fullName evidence="4">5'-phosphoribosylglycinamide transformylase</fullName>
    </alternativeName>
    <alternativeName>
        <fullName evidence="4">GAR transformylase</fullName>
        <shortName evidence="4">GART</shortName>
    </alternativeName>
</protein>
<organism evidence="6 7">
    <name type="scientific">Clostridium brassicae</name>
    <dbReference type="NCBI Taxonomy" id="2999072"/>
    <lineage>
        <taxon>Bacteria</taxon>
        <taxon>Bacillati</taxon>
        <taxon>Bacillota</taxon>
        <taxon>Clostridia</taxon>
        <taxon>Eubacteriales</taxon>
        <taxon>Clostridiaceae</taxon>
        <taxon>Clostridium</taxon>
    </lineage>
</organism>